<keyword evidence="3" id="KW-0645">Protease</keyword>
<feature type="binding site" evidence="10">
    <location>
        <position position="410"/>
    </location>
    <ligand>
        <name>Zn(2+)</name>
        <dbReference type="ChEBI" id="CHEBI:29105"/>
        <note>catalytic</note>
    </ligand>
</feature>
<dbReference type="SUPFAM" id="SSF55486">
    <property type="entry name" value="Metalloproteases ('zincins'), catalytic domain"/>
    <property type="match status" value="1"/>
</dbReference>
<feature type="signal peptide" evidence="11">
    <location>
        <begin position="1"/>
        <end position="27"/>
    </location>
</feature>
<dbReference type="GO" id="GO:0004222">
    <property type="term" value="F:metalloendopeptidase activity"/>
    <property type="evidence" value="ECO:0007669"/>
    <property type="project" value="InterPro"/>
</dbReference>
<keyword evidence="9" id="KW-0325">Glycoprotein</keyword>
<dbReference type="Gene3D" id="3.40.1620.60">
    <property type="match status" value="1"/>
</dbReference>
<dbReference type="InterPro" id="IPR050439">
    <property type="entry name" value="ADAMTS_ADAMTS-like"/>
</dbReference>
<dbReference type="RefSeq" id="XP_013388025.1">
    <property type="nucleotide sequence ID" value="XM_013532571.1"/>
</dbReference>
<feature type="domain" description="Peptidase M12B" evidence="12">
    <location>
        <begin position="242"/>
        <end position="464"/>
    </location>
</feature>
<keyword evidence="5" id="KW-0378">Hydrolase</keyword>
<dbReference type="Pfam" id="PF17771">
    <property type="entry name" value="ADAMTS_CR_2"/>
    <property type="match status" value="1"/>
</dbReference>
<evidence type="ECO:0000256" key="2">
    <source>
        <dbReference type="ARBA" id="ARBA00022525"/>
    </source>
</evidence>
<evidence type="ECO:0000256" key="4">
    <source>
        <dbReference type="ARBA" id="ARBA00022723"/>
    </source>
</evidence>
<sequence length="1090" mass="118285">MLRISSFCYYVLCFITLLTLAVINCHARDTLEIDSKTKAEFVTLRHVTDVNEIDSLAERELENIKDHQQNLLYQFNAHGKNFDLRLVKNDRIKPAKISQLYVEEDGKLVTKSLGNNDDFALYQDKDSNAAVAVTKEKTLKKVEGFVMEKDAFYELRHVENDKYMVLRHQIDDTVAEPAEAIDDAVPLSVREVKLDRAKRSSAADSKLLHSLLEVLEKVNVKRTEKEVELRSNKAFTEGHIDAAIELLICTDDTIWDYFMKRNNQVASAAEAELRKYYSLIANGIDLRYQNIDDPDLNIYIVLSAIIIVKTPEGARWFSGNVLPGAPTKDGRVLVDKTKASDDWCKYRKDNYDDLPEHDHGMAFTMRELASNAFDTAVAGVAPVAGICSRSSSCSIVESHGGFTSFITAAHELGHNLGATHDGSGTNTACPASNGYIMAPTSGGSDPSSGYYFSYCSVAEFKKTLRGACCLVDDGNYENSAEYAANTRRRPGQLFDANQQCQMQHGGGSSTCNVFGADNFCQYLRCKTGALTCSHKFKPPADGTDCADGKWCIEGRCVDKKITPAQSSGRSTEKDTTWCPYGWPGDLCKDSDAAKINVGLGMETCESAINRDGKTLCKNDQIRSSGWCCIQCYYYEQSQKAGIWSDWGAWSGCSASCGSGTRKRSRTCPVALSCPGDGTQTEGCSAKACGTWTEWKPWTTCTVTCGGGSQTRSRTCDGGSDCPGSDSESRACNSDSCPGITPKWGEWGGWSDCSKTCGGGTFSRTRSCDGGVTCNGTNQESSPCNTNTCPGTWSEWGPWTTCSATCGGGTKLRTRTCKNGVCDEGVADESEPCNTAPCPAGSVDGNWSDWSTWSACSVQCGKGEKSRDKLCNNPAPSNGGLWCCYNGMCQFNKLTNKESCDAGPCEKLGTWGQWGEWAECSATCGGGSKSRTRTCVGGDCDEGVASESEPCNTENCPAAKVDGNWGDWSAWSDCSVQCGKGERSRVKSCDSPAPSNGGSWCCYNGICQYNKLTSKASCDAGPCIDEKVDGNWGSWTPWSTCSFFCQKKRAKYCNSPVPSGGGKYCTYNGSCCYNKVDQQSSCSDGACIFGR</sequence>
<evidence type="ECO:0000256" key="8">
    <source>
        <dbReference type="ARBA" id="ARBA00023157"/>
    </source>
</evidence>
<keyword evidence="8" id="KW-1015">Disulfide bond</keyword>
<evidence type="ECO:0000256" key="9">
    <source>
        <dbReference type="ARBA" id="ARBA00023180"/>
    </source>
</evidence>
<evidence type="ECO:0000313" key="14">
    <source>
        <dbReference type="RefSeq" id="XP_013388025.1"/>
    </source>
</evidence>
<evidence type="ECO:0000256" key="11">
    <source>
        <dbReference type="SAM" id="SignalP"/>
    </source>
</evidence>
<dbReference type="GO" id="GO:0005576">
    <property type="term" value="C:extracellular region"/>
    <property type="evidence" value="ECO:0007669"/>
    <property type="project" value="UniProtKB-SubCell"/>
</dbReference>
<keyword evidence="6 10" id="KW-0862">Zinc</keyword>
<protein>
    <submittedName>
        <fullName evidence="14">A disintegrin and metalloproteinase with thrombospondin motifs adt-2</fullName>
    </submittedName>
</protein>
<dbReference type="SUPFAM" id="SSF82895">
    <property type="entry name" value="TSP-1 type 1 repeat"/>
    <property type="match status" value="7"/>
</dbReference>
<feature type="binding site" evidence="10">
    <location>
        <position position="414"/>
    </location>
    <ligand>
        <name>Zn(2+)</name>
        <dbReference type="ChEBI" id="CHEBI:29105"/>
        <note>catalytic</note>
    </ligand>
</feature>
<organism evidence="13 14">
    <name type="scientific">Lingula anatina</name>
    <name type="common">Brachiopod</name>
    <name type="synonym">Lingula unguis</name>
    <dbReference type="NCBI Taxonomy" id="7574"/>
    <lineage>
        <taxon>Eukaryota</taxon>
        <taxon>Metazoa</taxon>
        <taxon>Spiralia</taxon>
        <taxon>Lophotrochozoa</taxon>
        <taxon>Brachiopoda</taxon>
        <taxon>Linguliformea</taxon>
        <taxon>Lingulata</taxon>
        <taxon>Lingulida</taxon>
        <taxon>Linguloidea</taxon>
        <taxon>Lingulidae</taxon>
        <taxon>Lingula</taxon>
    </lineage>
</organism>
<evidence type="ECO:0000313" key="13">
    <source>
        <dbReference type="Proteomes" id="UP000085678"/>
    </source>
</evidence>
<comment type="subcellular location">
    <subcellularLocation>
        <location evidence="1">Secreted</location>
    </subcellularLocation>
</comment>
<evidence type="ECO:0000256" key="10">
    <source>
        <dbReference type="PROSITE-ProRule" id="PRU00276"/>
    </source>
</evidence>
<feature type="chain" id="PRO_5010222750" evidence="11">
    <location>
        <begin position="28"/>
        <end position="1090"/>
    </location>
</feature>
<keyword evidence="4 10" id="KW-0479">Metal-binding</keyword>
<dbReference type="AlphaFoldDB" id="A0A1S3HPR5"/>
<gene>
    <name evidence="14" type="primary">LOC106157073</name>
</gene>
<evidence type="ECO:0000256" key="5">
    <source>
        <dbReference type="ARBA" id="ARBA00022801"/>
    </source>
</evidence>
<dbReference type="Pfam" id="PF00090">
    <property type="entry name" value="TSP_1"/>
    <property type="match status" value="7"/>
</dbReference>
<feature type="binding site" evidence="10">
    <location>
        <position position="420"/>
    </location>
    <ligand>
        <name>Zn(2+)</name>
        <dbReference type="ChEBI" id="CHEBI:29105"/>
        <note>catalytic</note>
    </ligand>
</feature>
<dbReference type="InterPro" id="IPR036383">
    <property type="entry name" value="TSP1_rpt_sf"/>
</dbReference>
<comment type="caution">
    <text evidence="10">Lacks conserved residue(s) required for the propagation of feature annotation.</text>
</comment>
<dbReference type="PANTHER" id="PTHR13723">
    <property type="entry name" value="ADAMTS A DISINTEGRIN AND METALLOPROTEASE WITH THROMBOSPONDIN MOTIFS PROTEASE"/>
    <property type="match status" value="1"/>
</dbReference>
<dbReference type="InParanoid" id="A0A1S3HPR5"/>
<dbReference type="Gene3D" id="2.20.100.10">
    <property type="entry name" value="Thrombospondin type-1 (TSP1) repeat"/>
    <property type="match status" value="7"/>
</dbReference>
<dbReference type="OrthoDB" id="6273859at2759"/>
<dbReference type="Pfam" id="PF13688">
    <property type="entry name" value="Reprolysin_5"/>
    <property type="match status" value="1"/>
</dbReference>
<keyword evidence="11" id="KW-0732">Signal</keyword>
<dbReference type="InterPro" id="IPR024079">
    <property type="entry name" value="MetalloPept_cat_dom_sf"/>
</dbReference>
<dbReference type="SMART" id="SM00209">
    <property type="entry name" value="TSP1"/>
    <property type="match status" value="8"/>
</dbReference>
<dbReference type="InterPro" id="IPR041645">
    <property type="entry name" value="ADAMTS_CR_2"/>
</dbReference>
<evidence type="ECO:0000256" key="6">
    <source>
        <dbReference type="ARBA" id="ARBA00022833"/>
    </source>
</evidence>
<keyword evidence="13" id="KW-1185">Reference proteome</keyword>
<evidence type="ECO:0000256" key="3">
    <source>
        <dbReference type="ARBA" id="ARBA00022670"/>
    </source>
</evidence>
<keyword evidence="7 14" id="KW-0482">Metalloprotease</keyword>
<dbReference type="GO" id="GO:0006508">
    <property type="term" value="P:proteolysis"/>
    <property type="evidence" value="ECO:0007669"/>
    <property type="project" value="UniProtKB-KW"/>
</dbReference>
<dbReference type="GeneID" id="106157073"/>
<evidence type="ECO:0000256" key="1">
    <source>
        <dbReference type="ARBA" id="ARBA00004613"/>
    </source>
</evidence>
<keyword evidence="2" id="KW-0964">Secreted</keyword>
<accession>A0A1S3HPR5</accession>
<dbReference type="InterPro" id="IPR000884">
    <property type="entry name" value="TSP1_rpt"/>
</dbReference>
<dbReference type="GO" id="GO:0046872">
    <property type="term" value="F:metal ion binding"/>
    <property type="evidence" value="ECO:0007669"/>
    <property type="project" value="UniProtKB-KW"/>
</dbReference>
<dbReference type="PROSITE" id="PS50215">
    <property type="entry name" value="ADAM_MEPRO"/>
    <property type="match status" value="1"/>
</dbReference>
<dbReference type="Gene3D" id="3.40.390.10">
    <property type="entry name" value="Collagenase (Catalytic Domain)"/>
    <property type="match status" value="1"/>
</dbReference>
<evidence type="ECO:0000256" key="7">
    <source>
        <dbReference type="ARBA" id="ARBA00023049"/>
    </source>
</evidence>
<dbReference type="PROSITE" id="PS50092">
    <property type="entry name" value="TSP1"/>
    <property type="match status" value="8"/>
</dbReference>
<name>A0A1S3HPR5_LINAN</name>
<dbReference type="Proteomes" id="UP000085678">
    <property type="component" value="Unplaced"/>
</dbReference>
<feature type="active site" evidence="10">
    <location>
        <position position="411"/>
    </location>
</feature>
<proteinExistence type="predicted"/>
<dbReference type="InterPro" id="IPR001590">
    <property type="entry name" value="Peptidase_M12B"/>
</dbReference>
<evidence type="ECO:0000259" key="12">
    <source>
        <dbReference type="PROSITE" id="PS50215"/>
    </source>
</evidence>
<dbReference type="KEGG" id="lak:106157073"/>
<reference evidence="14" key="1">
    <citation type="submission" date="2025-08" db="UniProtKB">
        <authorList>
            <consortium name="RefSeq"/>
        </authorList>
    </citation>
    <scope>IDENTIFICATION</scope>
    <source>
        <tissue evidence="14">Gonads</tissue>
    </source>
</reference>